<reference evidence="3" key="1">
    <citation type="submission" date="2016-11" db="EMBL/GenBank/DDBJ databases">
        <authorList>
            <person name="Varghese N."/>
            <person name="Submissions S."/>
        </authorList>
    </citation>
    <scope>NUCLEOTIDE SEQUENCE [LARGE SCALE GENOMIC DNA]</scope>
    <source>
        <strain evidence="3">DSM 22363</strain>
    </source>
</reference>
<keyword evidence="3" id="KW-1185">Reference proteome</keyword>
<accession>A0A1N6EQR9</accession>
<dbReference type="AlphaFoldDB" id="A0A1N6EQR9"/>
<feature type="signal peptide" evidence="1">
    <location>
        <begin position="1"/>
        <end position="21"/>
    </location>
</feature>
<evidence type="ECO:0000313" key="2">
    <source>
        <dbReference type="EMBL" id="SIN85439.1"/>
    </source>
</evidence>
<dbReference type="Gene3D" id="2.130.10.10">
    <property type="entry name" value="YVTN repeat-like/Quinoprotein amine dehydrogenase"/>
    <property type="match status" value="2"/>
</dbReference>
<dbReference type="Pfam" id="PF10282">
    <property type="entry name" value="Lactonase"/>
    <property type="match status" value="1"/>
</dbReference>
<dbReference type="RefSeq" id="WP_074205142.1">
    <property type="nucleotide sequence ID" value="NZ_FSQW01000002.1"/>
</dbReference>
<dbReference type="InterPro" id="IPR051200">
    <property type="entry name" value="Host-pathogen_enzymatic-act"/>
</dbReference>
<gene>
    <name evidence="2" type="ORF">SAMN02745824_2045</name>
</gene>
<feature type="chain" id="PRO_5012748924" evidence="1">
    <location>
        <begin position="22"/>
        <end position="337"/>
    </location>
</feature>
<dbReference type="InterPro" id="IPR011048">
    <property type="entry name" value="Haem_d1_sf"/>
</dbReference>
<proteinExistence type="predicted"/>
<dbReference type="InterPro" id="IPR015943">
    <property type="entry name" value="WD40/YVTN_repeat-like_dom_sf"/>
</dbReference>
<protein>
    <submittedName>
        <fullName evidence="2">40-residue YVTN family beta-propeller repeat-containing protein</fullName>
    </submittedName>
</protein>
<evidence type="ECO:0000313" key="3">
    <source>
        <dbReference type="Proteomes" id="UP000185192"/>
    </source>
</evidence>
<dbReference type="SUPFAM" id="SSF51004">
    <property type="entry name" value="C-terminal (heme d1) domain of cytochrome cd1-nitrite reductase"/>
    <property type="match status" value="1"/>
</dbReference>
<dbReference type="Proteomes" id="UP000185192">
    <property type="component" value="Unassembled WGS sequence"/>
</dbReference>
<name>A0A1N6EQR9_9SPHN</name>
<dbReference type="InterPro" id="IPR019405">
    <property type="entry name" value="Lactonase_7-beta_prop"/>
</dbReference>
<dbReference type="STRING" id="1123272.SAMN02745824_2045"/>
<dbReference type="EMBL" id="FSQW01000002">
    <property type="protein sequence ID" value="SIN85439.1"/>
    <property type="molecule type" value="Genomic_DNA"/>
</dbReference>
<evidence type="ECO:0000256" key="1">
    <source>
        <dbReference type="SAM" id="SignalP"/>
    </source>
</evidence>
<sequence>MRNTLIGIIAALVLTACTASAEGSGPAPSGKSGLLLVGNKGEDTLSFVDLETGEELSREPTGSQPHEIAISPDGRLAAVVSYGGESIDLFDTAARKKVETIMLSPNKRPHGIAWLNDGRIVATTEGSDTITVVSPPDGESRTRTITSVSTGQKGSHMLAVSPSRDRVYVSNMQSGTVSVIDFLKKRKIRDLAAGREPEGLALTPNGKRLLVADRQEDVLYIFDTESLTEIAALDTGKFPIRVAVSPDGRIAVTSNLGDGALGVYDLEKLEPLPAIEVSGDARAAQVTILFSDDGKTIYAAETGTNRIAEIDIETGMVVRRLPAGTKGDGLGIVPAAP</sequence>
<organism evidence="2 3">
    <name type="scientific">Parasphingorhabdus marina DSM 22363</name>
    <dbReference type="NCBI Taxonomy" id="1123272"/>
    <lineage>
        <taxon>Bacteria</taxon>
        <taxon>Pseudomonadati</taxon>
        <taxon>Pseudomonadota</taxon>
        <taxon>Alphaproteobacteria</taxon>
        <taxon>Sphingomonadales</taxon>
        <taxon>Sphingomonadaceae</taxon>
        <taxon>Parasphingorhabdus</taxon>
    </lineage>
</organism>
<dbReference type="PANTHER" id="PTHR47197:SF3">
    <property type="entry name" value="DIHYDRO-HEME D1 DEHYDROGENASE"/>
    <property type="match status" value="1"/>
</dbReference>
<dbReference type="PROSITE" id="PS51257">
    <property type="entry name" value="PROKAR_LIPOPROTEIN"/>
    <property type="match status" value="1"/>
</dbReference>
<dbReference type="PANTHER" id="PTHR47197">
    <property type="entry name" value="PROTEIN NIRF"/>
    <property type="match status" value="1"/>
</dbReference>
<dbReference type="OrthoDB" id="145213at2"/>
<keyword evidence="1" id="KW-0732">Signal</keyword>